<gene>
    <name evidence="1" type="primary">U13</name>
</gene>
<name>D7P5N7_HYPDD</name>
<dbReference type="EMBL" id="GQ923582">
    <property type="protein sequence ID" value="ADI40471.1"/>
    <property type="molecule type" value="Genomic_DNA"/>
</dbReference>
<organism evidence="1">
    <name type="scientific">Hyposoter didymator</name>
    <name type="common">Parasitoid wasp</name>
    <name type="synonym">Ichneumon didymator</name>
    <dbReference type="NCBI Taxonomy" id="260305"/>
    <lineage>
        <taxon>Eukaryota</taxon>
        <taxon>Metazoa</taxon>
        <taxon>Ecdysozoa</taxon>
        <taxon>Arthropoda</taxon>
        <taxon>Hexapoda</taxon>
        <taxon>Insecta</taxon>
        <taxon>Pterygota</taxon>
        <taxon>Neoptera</taxon>
        <taxon>Endopterygota</taxon>
        <taxon>Hymenoptera</taxon>
        <taxon>Apocrita</taxon>
        <taxon>Ichneumonoidea</taxon>
        <taxon>Ichneumonidae</taxon>
        <taxon>Campopleginae</taxon>
        <taxon>Dusona group</taxon>
        <taxon>Hyposoter</taxon>
    </lineage>
</organism>
<accession>D7P5N7</accession>
<protein>
    <submittedName>
        <fullName evidence="1">Uncharacterized protein U13</fullName>
    </submittedName>
</protein>
<dbReference type="AlphaFoldDB" id="D7P5N7"/>
<reference evidence="1" key="1">
    <citation type="journal article" date="2010" name="PLoS Pathog.">
        <title>Analysis of virion structural components reveals vestiges of the ancestral ichnovirus genome.</title>
        <authorList>
            <person name="Volkoff A.-N."/>
            <person name="Jouan V."/>
            <person name="Urbach S."/>
            <person name="Samain S."/>
            <person name="Bergoin M."/>
            <person name="Wincker P."/>
            <person name="Demettre E."/>
            <person name="Cousserans F."/>
            <person name="Provost B."/>
            <person name="Coulibaly F."/>
            <person name="Legeai F."/>
            <person name="Beliveau C."/>
            <person name="Cusson M."/>
            <person name="Gyapay G."/>
            <person name="Drezen J.-M."/>
        </authorList>
    </citation>
    <scope>NUCLEOTIDE SEQUENCE</scope>
</reference>
<evidence type="ECO:0000313" key="1">
    <source>
        <dbReference type="EMBL" id="ADI40471.1"/>
    </source>
</evidence>
<proteinExistence type="predicted"/>
<sequence length="152" mass="16698">MAFVSAIVKNIFLNDSKETEESNPFLDPLPIFNCPVFYARTLNLLLSPKNASQNSNLAFRPTTLFTAEGLTVPVYGKSHQPVDVIPEAFSDDLMTRPYMLQELKDNVIYGDSVLPDGFSDGDNGNTDGADASMSYMKNPTKAWTPSSIVVQP</sequence>